<dbReference type="InterPro" id="IPR006119">
    <property type="entry name" value="Resolv_N"/>
</dbReference>
<protein>
    <recommendedName>
        <fullName evidence="5">Resolvase/invertase-type recombinase catalytic domain-containing protein</fullName>
    </recommendedName>
</protein>
<dbReference type="PROSITE" id="PS00397">
    <property type="entry name" value="RECOMBINASES_1"/>
    <property type="match status" value="1"/>
</dbReference>
<dbReference type="CDD" id="cd00338">
    <property type="entry name" value="Ser_Recombinase"/>
    <property type="match status" value="1"/>
</dbReference>
<feature type="domain" description="Resolvase/invertase-type recombinase catalytic" evidence="5">
    <location>
        <begin position="14"/>
        <end position="158"/>
    </location>
</feature>
<evidence type="ECO:0000259" key="5">
    <source>
        <dbReference type="PROSITE" id="PS51736"/>
    </source>
</evidence>
<dbReference type="PANTHER" id="PTHR30461">
    <property type="entry name" value="DNA-INVERTASE FROM LAMBDOID PROPHAGE"/>
    <property type="match status" value="1"/>
</dbReference>
<dbReference type="EMBL" id="CP020880">
    <property type="protein sequence ID" value="ART75069.1"/>
    <property type="molecule type" value="Genomic_DNA"/>
</dbReference>
<accession>A0ABM6KFC0</accession>
<organism evidence="6 7">
    <name type="scientific">Sutcliffiella horikoshii</name>
    <dbReference type="NCBI Taxonomy" id="79883"/>
    <lineage>
        <taxon>Bacteria</taxon>
        <taxon>Bacillati</taxon>
        <taxon>Bacillota</taxon>
        <taxon>Bacilli</taxon>
        <taxon>Bacillales</taxon>
        <taxon>Bacillaceae</taxon>
        <taxon>Sutcliffiella</taxon>
    </lineage>
</organism>
<reference evidence="6 7" key="1">
    <citation type="submission" date="2017-04" db="EMBL/GenBank/DDBJ databases">
        <title>Complete Genome Sequence of the Bacillus horikoshii 20a strain from Cuatro Cienegas, Coahuila, Mexico.</title>
        <authorList>
            <person name="Zarza E."/>
            <person name="Alcaraz L.D."/>
            <person name="Aguilar-Salinas B."/>
            <person name="Islas A."/>
            <person name="Olmedo-Alvarez G."/>
        </authorList>
    </citation>
    <scope>NUCLEOTIDE SEQUENCE [LARGE SCALE GENOMIC DNA]</scope>
    <source>
        <strain evidence="6 7">20a</strain>
    </source>
</reference>
<dbReference type="PROSITE" id="PS51736">
    <property type="entry name" value="RECOMBINASES_3"/>
    <property type="match status" value="1"/>
</dbReference>
<feature type="active site" description="O-(5'-phospho-DNA)-serine intermediate" evidence="4">
    <location>
        <position position="22"/>
    </location>
</feature>
<evidence type="ECO:0000256" key="1">
    <source>
        <dbReference type="ARBA" id="ARBA00022908"/>
    </source>
</evidence>
<dbReference type="Gene3D" id="3.40.50.1390">
    <property type="entry name" value="Resolvase, N-terminal catalytic domain"/>
    <property type="match status" value="1"/>
</dbReference>
<evidence type="ECO:0000256" key="4">
    <source>
        <dbReference type="PROSITE-ProRule" id="PRU10137"/>
    </source>
</evidence>
<evidence type="ECO:0000256" key="2">
    <source>
        <dbReference type="ARBA" id="ARBA00023125"/>
    </source>
</evidence>
<dbReference type="Pfam" id="PF00239">
    <property type="entry name" value="Resolvase"/>
    <property type="match status" value="1"/>
</dbReference>
<evidence type="ECO:0000313" key="6">
    <source>
        <dbReference type="EMBL" id="ART75069.1"/>
    </source>
</evidence>
<sequence>MWRTFMTMFLTKDFLAEYLRVSTGNQDLQMQIDANKEYLKKYEVEQVMQFKDYDVSATKLKMNERPALRRLLKLIQGGKLKKIFVYDRDRFARDVYEYVYIVKLCYKYDVELIFTADGAAPFSKDIVQETWYGLFAQMEGQKINTRLHDVRSRYPQSLIGYKKVLDKKSSTYKADKDVSKHISELFKEVSKTSSLEALIDIVVRYCKILNRDAKRIVGILNTAFFSAHGRTRDGDYFELAHVDAIISLSLFQEVQVVLKRYGQAYEDVVRNTLRESFIIPTCGKCGEQMIFKKGRLGNFGEYICKHHKKIRISSEDVDITLRKTVQSIIKKMNVKKLENVCRKNITKQEKVLKGEHIFLSEKVEELCVNVCANLTPYTDPILINKPVKQIVKKKEELFLVEHKLNKLKVLTDEVKRIARYVKYSLQNSLSLEELSELVDLMVAGMEINVDYVQVTLYFEDFFESKEVNFT</sequence>
<dbReference type="InterPro" id="IPR006118">
    <property type="entry name" value="Recombinase_CS"/>
</dbReference>
<dbReference type="InterPro" id="IPR050639">
    <property type="entry name" value="SSR_resolvase"/>
</dbReference>
<evidence type="ECO:0000313" key="7">
    <source>
        <dbReference type="Proteomes" id="UP000195573"/>
    </source>
</evidence>
<dbReference type="Proteomes" id="UP000195573">
    <property type="component" value="Chromosome"/>
</dbReference>
<proteinExistence type="predicted"/>
<dbReference type="SMART" id="SM00857">
    <property type="entry name" value="Resolvase"/>
    <property type="match status" value="1"/>
</dbReference>
<dbReference type="PANTHER" id="PTHR30461:SF2">
    <property type="entry name" value="SERINE RECOMBINASE PINE-RELATED"/>
    <property type="match status" value="1"/>
</dbReference>
<dbReference type="SUPFAM" id="SSF53041">
    <property type="entry name" value="Resolvase-like"/>
    <property type="match status" value="1"/>
</dbReference>
<keyword evidence="7" id="KW-1185">Reference proteome</keyword>
<keyword evidence="1" id="KW-0229">DNA integration</keyword>
<name>A0ABM6KFC0_9BACI</name>
<evidence type="ECO:0000256" key="3">
    <source>
        <dbReference type="ARBA" id="ARBA00023172"/>
    </source>
</evidence>
<keyword evidence="3" id="KW-0233">DNA recombination</keyword>
<dbReference type="InterPro" id="IPR036162">
    <property type="entry name" value="Resolvase-like_N_sf"/>
</dbReference>
<keyword evidence="2" id="KW-0238">DNA-binding</keyword>
<gene>
    <name evidence="6" type="ORF">B4U37_02970</name>
</gene>